<evidence type="ECO:0000313" key="2">
    <source>
        <dbReference type="Proteomes" id="UP000283310"/>
    </source>
</evidence>
<gene>
    <name evidence="1" type="ORF">DWY65_14715</name>
</gene>
<comment type="caution">
    <text evidence="1">The sequence shown here is derived from an EMBL/GenBank/DDBJ whole genome shotgun (WGS) entry which is preliminary data.</text>
</comment>
<dbReference type="AlphaFoldDB" id="A0A412DDF7"/>
<dbReference type="RefSeq" id="WP_117904741.1">
    <property type="nucleotide sequence ID" value="NZ_QRTW01000037.1"/>
</dbReference>
<evidence type="ECO:0000313" key="1">
    <source>
        <dbReference type="EMBL" id="RGR09566.1"/>
    </source>
</evidence>
<accession>A0A412DDF7</accession>
<proteinExistence type="predicted"/>
<name>A0A412DDF7_BACSE</name>
<reference evidence="1 2" key="1">
    <citation type="submission" date="2018-08" db="EMBL/GenBank/DDBJ databases">
        <title>A genome reference for cultivated species of the human gut microbiota.</title>
        <authorList>
            <person name="Zou Y."/>
            <person name="Xue W."/>
            <person name="Luo G."/>
        </authorList>
    </citation>
    <scope>NUCLEOTIDE SEQUENCE [LARGE SCALE GENOMIC DNA]</scope>
    <source>
        <strain evidence="1 2">AF26-20BH</strain>
    </source>
</reference>
<dbReference type="EMBL" id="QRTW01000037">
    <property type="protein sequence ID" value="RGR09566.1"/>
    <property type="molecule type" value="Genomic_DNA"/>
</dbReference>
<protein>
    <submittedName>
        <fullName evidence="1">Uncharacterized protein</fullName>
    </submittedName>
</protein>
<sequence length="360" mass="42463">MCTIGRTAGGTAGEAHHRTDRAQYPVWNGQERKDNGAKWCRFSFLNTTFLPRQLPSLFVEDTGGNRYNLITQENYEFLRDSYFRYACLLGKEAVHTPGRTFGEGIAKLHEEMEVLVGEELNVNIEEQNGRLLFRLWKTHRWGVLTLYYFPVKFLEALGPELRRISITFIHKLMKANGIQTVLDEDDTDYVLIWLSEEVPDETAEERRKRLKLLRSYENGKVQALLRRVENRCYYKNLPKALDRYEPQNDYERSLVSAMKEGLDFLSPEHGIMQYSYDPFYEEEPECLPMYLHQQIRVVYDSDDMVTDYLVDYYNSYSRETYDIIPATTLALSPETEKLFCMDDYPERFLQWADKFINIII</sequence>
<organism evidence="1 2">
    <name type="scientific">Bacteroides stercoris</name>
    <dbReference type="NCBI Taxonomy" id="46506"/>
    <lineage>
        <taxon>Bacteria</taxon>
        <taxon>Pseudomonadati</taxon>
        <taxon>Bacteroidota</taxon>
        <taxon>Bacteroidia</taxon>
        <taxon>Bacteroidales</taxon>
        <taxon>Bacteroidaceae</taxon>
        <taxon>Bacteroides</taxon>
    </lineage>
</organism>
<dbReference type="Proteomes" id="UP000283310">
    <property type="component" value="Unassembled WGS sequence"/>
</dbReference>